<keyword evidence="1" id="KW-0812">Transmembrane</keyword>
<evidence type="ECO:0000256" key="1">
    <source>
        <dbReference type="SAM" id="Phobius"/>
    </source>
</evidence>
<proteinExistence type="predicted"/>
<feature type="domain" description="Protein FecR C-terminal" evidence="3">
    <location>
        <begin position="250"/>
        <end position="319"/>
    </location>
</feature>
<feature type="domain" description="FecR protein" evidence="2">
    <location>
        <begin position="114"/>
        <end position="206"/>
    </location>
</feature>
<dbReference type="Pfam" id="PF04773">
    <property type="entry name" value="FecR"/>
    <property type="match status" value="1"/>
</dbReference>
<comment type="caution">
    <text evidence="4">The sequence shown here is derived from an EMBL/GenBank/DDBJ whole genome shotgun (WGS) entry which is preliminary data.</text>
</comment>
<gene>
    <name evidence="4" type="ORF">ICL07_30240</name>
</gene>
<evidence type="ECO:0000313" key="4">
    <source>
        <dbReference type="EMBL" id="MBC9934696.1"/>
    </source>
</evidence>
<keyword evidence="5" id="KW-1185">Reference proteome</keyword>
<dbReference type="EMBL" id="JACVFC010000006">
    <property type="protein sequence ID" value="MBC9934696.1"/>
    <property type="molecule type" value="Genomic_DNA"/>
</dbReference>
<evidence type="ECO:0000259" key="3">
    <source>
        <dbReference type="Pfam" id="PF16344"/>
    </source>
</evidence>
<sequence>MMKLYNRVKLLGQYLGGKAGEDENKLVDDWYHSVDDTRPIGLWEEEGKKNAIKGGIQLYILERINYHDAGRKVVPMRSWITAAACIASLLIGATWFFPGLRSRQPLTYVTVTAPYSEIKQIVLPDSSRVWLKSGTTLQYNSQYGKQNRLLELLEGEAFFEVQKDHARPFIVKAGKLETKVLGTSFNIQAYCNRPSIQVWVQHGQVQVSDSLQVLTELSKGKRLQWNVNDGQFRIDSLNWKQALAWQQGILLLESATFSELADELQEIYGVTLVTNNTDIRGQHYDVKFFIQKTSISDIMTTLAEVHGIRYKINGKTITLY</sequence>
<feature type="transmembrane region" description="Helical" evidence="1">
    <location>
        <begin position="79"/>
        <end position="97"/>
    </location>
</feature>
<dbReference type="PANTHER" id="PTHR30273">
    <property type="entry name" value="PERIPLASMIC SIGNAL SENSOR AND SIGMA FACTOR ACTIVATOR FECR-RELATED"/>
    <property type="match status" value="1"/>
</dbReference>
<evidence type="ECO:0000259" key="2">
    <source>
        <dbReference type="Pfam" id="PF04773"/>
    </source>
</evidence>
<accession>A0ABR7TW36</accession>
<dbReference type="PANTHER" id="PTHR30273:SF2">
    <property type="entry name" value="PROTEIN FECR"/>
    <property type="match status" value="1"/>
</dbReference>
<dbReference type="Gene3D" id="3.55.50.30">
    <property type="match status" value="1"/>
</dbReference>
<dbReference type="InterPro" id="IPR032508">
    <property type="entry name" value="FecR_C"/>
</dbReference>
<evidence type="ECO:0000313" key="5">
    <source>
        <dbReference type="Proteomes" id="UP000659124"/>
    </source>
</evidence>
<name>A0ABR7TW36_9BACT</name>
<reference evidence="4 5" key="1">
    <citation type="submission" date="2020-09" db="EMBL/GenBank/DDBJ databases">
        <title>Genome sequences of type strains of Chitinophaga qingshengii and Chitinophaga varians.</title>
        <authorList>
            <person name="Kittiwongwattana C."/>
        </authorList>
    </citation>
    <scope>NUCLEOTIDE SEQUENCE [LARGE SCALE GENOMIC DNA]</scope>
    <source>
        <strain evidence="4 5">JCM 30026</strain>
    </source>
</reference>
<protein>
    <submittedName>
        <fullName evidence="4">FecR domain-containing protein</fullName>
    </submittedName>
</protein>
<dbReference type="InterPro" id="IPR006860">
    <property type="entry name" value="FecR"/>
</dbReference>
<dbReference type="InterPro" id="IPR012373">
    <property type="entry name" value="Ferrdict_sens_TM"/>
</dbReference>
<dbReference type="Gene3D" id="2.60.120.1440">
    <property type="match status" value="1"/>
</dbReference>
<dbReference type="Proteomes" id="UP000659124">
    <property type="component" value="Unassembled WGS sequence"/>
</dbReference>
<keyword evidence="1" id="KW-0472">Membrane</keyword>
<dbReference type="Pfam" id="PF16344">
    <property type="entry name" value="FecR_C"/>
    <property type="match status" value="1"/>
</dbReference>
<keyword evidence="1" id="KW-1133">Transmembrane helix</keyword>
<dbReference type="RefSeq" id="WP_188091787.1">
    <property type="nucleotide sequence ID" value="NZ_JACVFC010000006.1"/>
</dbReference>
<organism evidence="4 5">
    <name type="scientific">Chitinophaga qingshengii</name>
    <dbReference type="NCBI Taxonomy" id="1569794"/>
    <lineage>
        <taxon>Bacteria</taxon>
        <taxon>Pseudomonadati</taxon>
        <taxon>Bacteroidota</taxon>
        <taxon>Chitinophagia</taxon>
        <taxon>Chitinophagales</taxon>
        <taxon>Chitinophagaceae</taxon>
        <taxon>Chitinophaga</taxon>
    </lineage>
</organism>